<proteinExistence type="predicted"/>
<dbReference type="PANTHER" id="PTHR48436">
    <property type="entry name" value="2, PUTATIVE-RELATED"/>
    <property type="match status" value="1"/>
</dbReference>
<evidence type="ECO:0000313" key="1">
    <source>
        <dbReference type="EMBL" id="KAF4365549.1"/>
    </source>
</evidence>
<gene>
    <name evidence="1" type="ORF">G4B88_025728</name>
</gene>
<accession>A0A7J6F6P8</accession>
<organism evidence="1 2">
    <name type="scientific">Cannabis sativa</name>
    <name type="common">Hemp</name>
    <name type="synonym">Marijuana</name>
    <dbReference type="NCBI Taxonomy" id="3483"/>
    <lineage>
        <taxon>Eukaryota</taxon>
        <taxon>Viridiplantae</taxon>
        <taxon>Streptophyta</taxon>
        <taxon>Embryophyta</taxon>
        <taxon>Tracheophyta</taxon>
        <taxon>Spermatophyta</taxon>
        <taxon>Magnoliopsida</taxon>
        <taxon>eudicotyledons</taxon>
        <taxon>Gunneridae</taxon>
        <taxon>Pentapetalae</taxon>
        <taxon>rosids</taxon>
        <taxon>fabids</taxon>
        <taxon>Rosales</taxon>
        <taxon>Cannabaceae</taxon>
        <taxon>Cannabis</taxon>
    </lineage>
</organism>
<reference evidence="1 2" key="1">
    <citation type="journal article" date="2020" name="bioRxiv">
        <title>Sequence and annotation of 42 cannabis genomes reveals extensive copy number variation in cannabinoid synthesis and pathogen resistance genes.</title>
        <authorList>
            <person name="Mckernan K.J."/>
            <person name="Helbert Y."/>
            <person name="Kane L.T."/>
            <person name="Ebling H."/>
            <person name="Zhang L."/>
            <person name="Liu B."/>
            <person name="Eaton Z."/>
            <person name="Mclaughlin S."/>
            <person name="Kingan S."/>
            <person name="Baybayan P."/>
            <person name="Concepcion G."/>
            <person name="Jordan M."/>
            <person name="Riva A."/>
            <person name="Barbazuk W."/>
            <person name="Harkins T."/>
        </authorList>
    </citation>
    <scope>NUCLEOTIDE SEQUENCE [LARGE SCALE GENOMIC DNA]</scope>
    <source>
        <strain evidence="2">cv. Jamaican Lion 4</strain>
        <tissue evidence="1">Leaf</tissue>
    </source>
</reference>
<protein>
    <submittedName>
        <fullName evidence="1">Uncharacterized protein</fullName>
    </submittedName>
</protein>
<comment type="caution">
    <text evidence="1">The sequence shown here is derived from an EMBL/GenBank/DDBJ whole genome shotgun (WGS) entry which is preliminary data.</text>
</comment>
<dbReference type="InterPro" id="IPR055276">
    <property type="entry name" value="NHL41-like"/>
</dbReference>
<evidence type="ECO:0000313" key="2">
    <source>
        <dbReference type="Proteomes" id="UP000583929"/>
    </source>
</evidence>
<sequence length="290" mass="33355">MDGHDHHHHHDQDHDHDHEEVVVGFHHSTTTISSYPCAYYVQSPSTVSHANSATDGLLRNNTTLSSTADQDYFSSSNGHHKKISYDARSHETGASIDHHHQKYSNSVDENRRLIISNTTLNGDHHCGSEDEDDDYEYYYGEKRGWWKRYCSYRDSDSSCWICIQISWRFLVSLCVALLVFYIASRPPPPKLSIQGPKMYAETGWTSFPLYIGTKNKPLYGAGRDMEDMLESSHGMPLLIRMKLSSSFKVIPRLIHPKYHHQAHCLLILRRPNEKAHRTHLYNSTCTVNTL</sequence>
<dbReference type="PANTHER" id="PTHR48436:SF1">
    <property type="entry name" value="2, PUTATIVE-RELATED"/>
    <property type="match status" value="1"/>
</dbReference>
<dbReference type="AlphaFoldDB" id="A0A7J6F6P8"/>
<name>A0A7J6F6P8_CANSA</name>
<keyword evidence="2" id="KW-1185">Reference proteome</keyword>
<dbReference type="EMBL" id="JAATIQ010000272">
    <property type="protein sequence ID" value="KAF4365549.1"/>
    <property type="molecule type" value="Genomic_DNA"/>
</dbReference>
<dbReference type="Proteomes" id="UP000583929">
    <property type="component" value="Unassembled WGS sequence"/>
</dbReference>